<dbReference type="Pfam" id="PF01230">
    <property type="entry name" value="HIT"/>
    <property type="match status" value="1"/>
</dbReference>
<name>A0A382BRL5_9ZZZZ</name>
<evidence type="ECO:0000259" key="1">
    <source>
        <dbReference type="PROSITE" id="PS51084"/>
    </source>
</evidence>
<dbReference type="InterPro" id="IPR001310">
    <property type="entry name" value="Histidine_triad_HIT"/>
</dbReference>
<dbReference type="PANTHER" id="PTHR23089">
    <property type="entry name" value="HISTIDINE TRIAD HIT PROTEIN"/>
    <property type="match status" value="1"/>
</dbReference>
<dbReference type="PROSITE" id="PS51084">
    <property type="entry name" value="HIT_2"/>
    <property type="match status" value="1"/>
</dbReference>
<dbReference type="EMBL" id="UINC01030985">
    <property type="protein sequence ID" value="SVB16294.1"/>
    <property type="molecule type" value="Genomic_DNA"/>
</dbReference>
<reference evidence="2" key="1">
    <citation type="submission" date="2018-05" db="EMBL/GenBank/DDBJ databases">
        <authorList>
            <person name="Lanie J.A."/>
            <person name="Ng W.-L."/>
            <person name="Kazmierczak K.M."/>
            <person name="Andrzejewski T.M."/>
            <person name="Davidsen T.M."/>
            <person name="Wayne K.J."/>
            <person name="Tettelin H."/>
            <person name="Glass J.I."/>
            <person name="Rusch D."/>
            <person name="Podicherti R."/>
            <person name="Tsui H.-C.T."/>
            <person name="Winkler M.E."/>
        </authorList>
    </citation>
    <scope>NUCLEOTIDE SEQUENCE</scope>
</reference>
<accession>A0A382BRL5</accession>
<dbReference type="InterPro" id="IPR036265">
    <property type="entry name" value="HIT-like_sf"/>
</dbReference>
<dbReference type="GO" id="GO:0003824">
    <property type="term" value="F:catalytic activity"/>
    <property type="evidence" value="ECO:0007669"/>
    <property type="project" value="InterPro"/>
</dbReference>
<dbReference type="PRINTS" id="PR00332">
    <property type="entry name" value="HISTRIAD"/>
</dbReference>
<dbReference type="InterPro" id="IPR011146">
    <property type="entry name" value="HIT-like"/>
</dbReference>
<sequence length="101" mass="11255">VIESDVLFRNKDLIVVRDINPKAPTHLIIIPKPHIKNLAYSAGRTSGILGHMFIVAEEMARREEVTISGFRLIVNQGENAGQEIEHLHMHLLGGKKLNNLG</sequence>
<dbReference type="Gene3D" id="3.30.428.10">
    <property type="entry name" value="HIT-like"/>
    <property type="match status" value="1"/>
</dbReference>
<feature type="non-terminal residue" evidence="2">
    <location>
        <position position="1"/>
    </location>
</feature>
<gene>
    <name evidence="2" type="ORF">METZ01_LOCUS169148</name>
</gene>
<organism evidence="2">
    <name type="scientific">marine metagenome</name>
    <dbReference type="NCBI Taxonomy" id="408172"/>
    <lineage>
        <taxon>unclassified sequences</taxon>
        <taxon>metagenomes</taxon>
        <taxon>ecological metagenomes</taxon>
    </lineage>
</organism>
<feature type="domain" description="HIT" evidence="1">
    <location>
        <begin position="1"/>
        <end position="101"/>
    </location>
</feature>
<protein>
    <recommendedName>
        <fullName evidence="1">HIT domain-containing protein</fullName>
    </recommendedName>
</protein>
<dbReference type="InterPro" id="IPR019808">
    <property type="entry name" value="Histidine_triad_CS"/>
</dbReference>
<dbReference type="SUPFAM" id="SSF54197">
    <property type="entry name" value="HIT-like"/>
    <property type="match status" value="1"/>
</dbReference>
<evidence type="ECO:0000313" key="2">
    <source>
        <dbReference type="EMBL" id="SVB16294.1"/>
    </source>
</evidence>
<dbReference type="PROSITE" id="PS00892">
    <property type="entry name" value="HIT_1"/>
    <property type="match status" value="1"/>
</dbReference>
<proteinExistence type="predicted"/>
<dbReference type="AlphaFoldDB" id="A0A382BRL5"/>